<dbReference type="Gene3D" id="3.60.21.10">
    <property type="match status" value="1"/>
</dbReference>
<dbReference type="GO" id="GO:0005737">
    <property type="term" value="C:cytoplasm"/>
    <property type="evidence" value="ECO:0007669"/>
    <property type="project" value="TreeGrafter"/>
</dbReference>
<accession>A0A8R1HJ86</accession>
<dbReference type="EnsemblMetazoa" id="CJA03290.1">
    <property type="protein sequence ID" value="CJA03290.1"/>
    <property type="gene ID" value="WBGene00122494"/>
</dbReference>
<protein>
    <submittedName>
        <fullName evidence="3">SER_THR_PHOSPHATASE domain-containing protein</fullName>
    </submittedName>
</protein>
<feature type="domain" description="Serine/threonine specific protein phosphatases" evidence="2">
    <location>
        <begin position="51"/>
        <end position="331"/>
    </location>
</feature>
<dbReference type="Pfam" id="PF00149">
    <property type="entry name" value="Metallophos"/>
    <property type="match status" value="1"/>
</dbReference>
<dbReference type="InterPro" id="IPR050341">
    <property type="entry name" value="PP1_catalytic_subunit"/>
</dbReference>
<reference evidence="3" key="2">
    <citation type="submission" date="2022-06" db="UniProtKB">
        <authorList>
            <consortium name="EnsemblMetazoa"/>
        </authorList>
    </citation>
    <scope>IDENTIFICATION</scope>
    <source>
        <strain evidence="3">DF5081</strain>
    </source>
</reference>
<dbReference type="InterPro" id="IPR004843">
    <property type="entry name" value="Calcineurin-like_PHP"/>
</dbReference>
<keyword evidence="4" id="KW-1185">Reference proteome</keyword>
<dbReference type="SMART" id="SM00156">
    <property type="entry name" value="PP2Ac"/>
    <property type="match status" value="1"/>
</dbReference>
<dbReference type="PANTHER" id="PTHR11668:SF516">
    <property type="entry name" value="SERINE_THREONINE SPECIFIC PROTEIN PHOSPHATASES DOMAIN-CONTAINING PROTEIN"/>
    <property type="match status" value="1"/>
</dbReference>
<dbReference type="PANTHER" id="PTHR11668">
    <property type="entry name" value="SERINE/THREONINE PROTEIN PHOSPHATASE"/>
    <property type="match status" value="1"/>
</dbReference>
<proteinExistence type="predicted"/>
<dbReference type="PRINTS" id="PR00114">
    <property type="entry name" value="STPHPHTASE"/>
</dbReference>
<dbReference type="AlphaFoldDB" id="A0A8R1HJ86"/>
<dbReference type="InterPro" id="IPR006186">
    <property type="entry name" value="Ser/Thr-sp_prot-phosphatase"/>
</dbReference>
<name>A0A8R1HJ86_CAEJA</name>
<evidence type="ECO:0000313" key="3">
    <source>
        <dbReference type="EnsemblMetazoa" id="CJA03290.1"/>
    </source>
</evidence>
<dbReference type="SUPFAM" id="SSF56300">
    <property type="entry name" value="Metallo-dependent phosphatases"/>
    <property type="match status" value="1"/>
</dbReference>
<feature type="compositionally biased region" description="Basic and acidic residues" evidence="1">
    <location>
        <begin position="1"/>
        <end position="10"/>
    </location>
</feature>
<evidence type="ECO:0000259" key="2">
    <source>
        <dbReference type="SMART" id="SM00156"/>
    </source>
</evidence>
<dbReference type="GO" id="GO:0004722">
    <property type="term" value="F:protein serine/threonine phosphatase activity"/>
    <property type="evidence" value="ECO:0007669"/>
    <property type="project" value="TreeGrafter"/>
</dbReference>
<feature type="region of interest" description="Disordered" evidence="1">
    <location>
        <begin position="1"/>
        <end position="21"/>
    </location>
</feature>
<evidence type="ECO:0000256" key="1">
    <source>
        <dbReference type="SAM" id="MobiDB-lite"/>
    </source>
</evidence>
<dbReference type="InterPro" id="IPR029052">
    <property type="entry name" value="Metallo-depent_PP-like"/>
</dbReference>
<evidence type="ECO:0000313" key="4">
    <source>
        <dbReference type="Proteomes" id="UP000005237"/>
    </source>
</evidence>
<sequence>MIHEAERNGNETEEESDNADQERISFLTSVVQRIMNAPMQKTTPTMVDVVVTKEEVRIISNYAAASFASQNSLMRITEEQLPICVVGDLHGHLSNLRDLFSINGPPGVSRYVFLGDYVDRGRQGLETAMLLFAYHCLHPDHLFLCRGNHEDYNTTLTYGFYDECRLKEPKKGDLVWLHVINAFNHLPFAALLFDKVLCMHGGISPHITKLDDIDCIARPTFIPAFGLACDLVWSDPEDSKNIGWSLSARGISFSYDDVTIEKFCEANGLDLIVRAHQISSDMIKGGHKWHANGRMVTIFSAANYLGMGNDSAVLHINEHKNVQFLLQRPIRATLKRSKSRNSA</sequence>
<dbReference type="Proteomes" id="UP000005237">
    <property type="component" value="Unassembled WGS sequence"/>
</dbReference>
<organism evidence="3 4">
    <name type="scientific">Caenorhabditis japonica</name>
    <dbReference type="NCBI Taxonomy" id="281687"/>
    <lineage>
        <taxon>Eukaryota</taxon>
        <taxon>Metazoa</taxon>
        <taxon>Ecdysozoa</taxon>
        <taxon>Nematoda</taxon>
        <taxon>Chromadorea</taxon>
        <taxon>Rhabditida</taxon>
        <taxon>Rhabditina</taxon>
        <taxon>Rhabditomorpha</taxon>
        <taxon>Rhabditoidea</taxon>
        <taxon>Rhabditidae</taxon>
        <taxon>Peloderinae</taxon>
        <taxon>Caenorhabditis</taxon>
    </lineage>
</organism>
<reference evidence="4" key="1">
    <citation type="submission" date="2010-08" db="EMBL/GenBank/DDBJ databases">
        <authorList>
            <consortium name="Caenorhabditis japonica Sequencing Consortium"/>
            <person name="Wilson R.K."/>
        </authorList>
    </citation>
    <scope>NUCLEOTIDE SEQUENCE [LARGE SCALE GENOMIC DNA]</scope>
    <source>
        <strain evidence="4">DF5081</strain>
    </source>
</reference>
<dbReference type="GO" id="GO:0005634">
    <property type="term" value="C:nucleus"/>
    <property type="evidence" value="ECO:0007669"/>
    <property type="project" value="TreeGrafter"/>
</dbReference>